<dbReference type="Proteomes" id="UP000321275">
    <property type="component" value="Unassembled WGS sequence"/>
</dbReference>
<protein>
    <submittedName>
        <fullName evidence="2">Tryptophan synthase subunit beta like protein</fullName>
    </submittedName>
</protein>
<organism evidence="1 3">
    <name type="scientific">Bisbaumannia pacifica</name>
    <dbReference type="NCBI Taxonomy" id="77098"/>
    <lineage>
        <taxon>Bacteria</taxon>
        <taxon>Pseudomonadati</taxon>
        <taxon>Pseudomonadota</taxon>
        <taxon>Gammaproteobacteria</taxon>
        <taxon>Oceanospirillales</taxon>
        <taxon>Halomonadaceae</taxon>
        <taxon>Bisbaumannia</taxon>
    </lineage>
</organism>
<sequence length="107" mass="12183">MYVSRDETGALRKVSREASPECREWLPGDDPELDRFLGRETAADPLLASDLELVRVLEDLIQVLMDKGVISFTDLPDAARDKLLTRKSLRRRLNSVNLLDDEEDDVI</sequence>
<gene>
    <name evidence="1" type="ORF">HPA02_24470</name>
    <name evidence="2" type="ORF">I7V36_17185</name>
</gene>
<dbReference type="EMBL" id="BJUK01000028">
    <property type="protein sequence ID" value="GEK48164.1"/>
    <property type="molecule type" value="Genomic_DNA"/>
</dbReference>
<name>A0A510X9T4_9GAMM</name>
<evidence type="ECO:0000313" key="3">
    <source>
        <dbReference type="Proteomes" id="UP000321275"/>
    </source>
</evidence>
<comment type="caution">
    <text evidence="1">The sequence shown here is derived from an EMBL/GenBank/DDBJ whole genome shotgun (WGS) entry which is preliminary data.</text>
</comment>
<evidence type="ECO:0000313" key="1">
    <source>
        <dbReference type="EMBL" id="GEK48164.1"/>
    </source>
</evidence>
<proteinExistence type="predicted"/>
<reference evidence="2 4" key="2">
    <citation type="submission" date="2020-12" db="EMBL/GenBank/DDBJ databases">
        <title>Draft genome sequence of Halomonas pacifica strain CARE-V15.</title>
        <authorList>
            <person name="Vignesh N."/>
            <person name="Thabitha A."/>
            <person name="Saravanan R."/>
            <person name="Manigandan V."/>
        </authorList>
    </citation>
    <scope>NUCLEOTIDE SEQUENCE [LARGE SCALE GENOMIC DNA]</scope>
    <source>
        <strain evidence="2 4">CARE-V15</strain>
    </source>
</reference>
<reference evidence="1 3" key="1">
    <citation type="submission" date="2019-07" db="EMBL/GenBank/DDBJ databases">
        <title>Whole genome shotgun sequence of Halomonas pacifica NBRC 102220.</title>
        <authorList>
            <person name="Hosoyama A."/>
            <person name="Uohara A."/>
            <person name="Ohji S."/>
            <person name="Ichikawa N."/>
        </authorList>
    </citation>
    <scope>NUCLEOTIDE SEQUENCE [LARGE SCALE GENOMIC DNA]</scope>
    <source>
        <strain evidence="1 3">NBRC 102220</strain>
    </source>
</reference>
<dbReference type="Proteomes" id="UP000651738">
    <property type="component" value="Unassembled WGS sequence"/>
</dbReference>
<dbReference type="OrthoDB" id="8527830at2"/>
<dbReference type="RefSeq" id="WP_146803500.1">
    <property type="nucleotide sequence ID" value="NZ_BJUK01000028.1"/>
</dbReference>
<dbReference type="AlphaFoldDB" id="A0A510X9T4"/>
<dbReference type="EMBL" id="JAEDAF010000022">
    <property type="protein sequence ID" value="MBH8581838.1"/>
    <property type="molecule type" value="Genomic_DNA"/>
</dbReference>
<evidence type="ECO:0000313" key="4">
    <source>
        <dbReference type="Proteomes" id="UP000651738"/>
    </source>
</evidence>
<evidence type="ECO:0000313" key="2">
    <source>
        <dbReference type="EMBL" id="MBH8581838.1"/>
    </source>
</evidence>
<accession>A0A510X9T4</accession>
<keyword evidence="3" id="KW-1185">Reference proteome</keyword>